<dbReference type="Gene3D" id="3.40.30.10">
    <property type="entry name" value="Glutaredoxin"/>
    <property type="match status" value="1"/>
</dbReference>
<accession>A0ABV7PQX7</accession>
<reference evidence="4" key="1">
    <citation type="journal article" date="2019" name="Int. J. Syst. Evol. Microbiol.">
        <title>The Global Catalogue of Microorganisms (GCM) 10K type strain sequencing project: providing services to taxonomists for standard genome sequencing and annotation.</title>
        <authorList>
            <consortium name="The Broad Institute Genomics Platform"/>
            <consortium name="The Broad Institute Genome Sequencing Center for Infectious Disease"/>
            <person name="Wu L."/>
            <person name="Ma J."/>
        </authorList>
    </citation>
    <scope>NUCLEOTIDE SEQUENCE [LARGE SCALE GENOMIC DNA]</scope>
    <source>
        <strain evidence="4">CCM 7480</strain>
    </source>
</reference>
<evidence type="ECO:0000259" key="1">
    <source>
        <dbReference type="PROSITE" id="PS50404"/>
    </source>
</evidence>
<dbReference type="InterPro" id="IPR010987">
    <property type="entry name" value="Glutathione-S-Trfase_C-like"/>
</dbReference>
<dbReference type="PANTHER" id="PTHR42673:SF4">
    <property type="entry name" value="MALEYLACETOACETATE ISOMERASE"/>
    <property type="match status" value="1"/>
</dbReference>
<gene>
    <name evidence="3" type="ORF">ACFOPH_20390</name>
</gene>
<protein>
    <submittedName>
        <fullName evidence="3">Glutathione S-transferase N-terminal domain-containing protein</fullName>
    </submittedName>
</protein>
<dbReference type="CDD" id="cd03049">
    <property type="entry name" value="GST_N_3"/>
    <property type="match status" value="1"/>
</dbReference>
<dbReference type="SFLD" id="SFLDG00358">
    <property type="entry name" value="Main_(cytGST)"/>
    <property type="match status" value="1"/>
</dbReference>
<organism evidence="3 4">
    <name type="scientific">Massilia haematophila</name>
    <dbReference type="NCBI Taxonomy" id="457923"/>
    <lineage>
        <taxon>Bacteria</taxon>
        <taxon>Pseudomonadati</taxon>
        <taxon>Pseudomonadota</taxon>
        <taxon>Betaproteobacteria</taxon>
        <taxon>Burkholderiales</taxon>
        <taxon>Oxalobacteraceae</taxon>
        <taxon>Telluria group</taxon>
        <taxon>Massilia</taxon>
    </lineage>
</organism>
<dbReference type="CDD" id="cd03205">
    <property type="entry name" value="GST_C_6"/>
    <property type="match status" value="1"/>
</dbReference>
<feature type="domain" description="GST C-terminal" evidence="2">
    <location>
        <begin position="83"/>
        <end position="204"/>
    </location>
</feature>
<dbReference type="SFLD" id="SFLDS00019">
    <property type="entry name" value="Glutathione_Transferase_(cytos"/>
    <property type="match status" value="1"/>
</dbReference>
<dbReference type="EMBL" id="JBHRVV010000001">
    <property type="protein sequence ID" value="MFC3460585.1"/>
    <property type="molecule type" value="Genomic_DNA"/>
</dbReference>
<dbReference type="PROSITE" id="PS50404">
    <property type="entry name" value="GST_NTER"/>
    <property type="match status" value="1"/>
</dbReference>
<proteinExistence type="predicted"/>
<dbReference type="Pfam" id="PF13409">
    <property type="entry name" value="GST_N_2"/>
    <property type="match status" value="1"/>
</dbReference>
<dbReference type="RefSeq" id="WP_312548305.1">
    <property type="nucleotide sequence ID" value="NZ_JBHRVV010000001.1"/>
</dbReference>
<dbReference type="Pfam" id="PF13410">
    <property type="entry name" value="GST_C_2"/>
    <property type="match status" value="1"/>
</dbReference>
<dbReference type="InterPro" id="IPR036282">
    <property type="entry name" value="Glutathione-S-Trfase_C_sf"/>
</dbReference>
<dbReference type="Gene3D" id="1.20.1050.10">
    <property type="match status" value="1"/>
</dbReference>
<dbReference type="InterPro" id="IPR004045">
    <property type="entry name" value="Glutathione_S-Trfase_N"/>
</dbReference>
<dbReference type="PANTHER" id="PTHR42673">
    <property type="entry name" value="MALEYLACETOACETATE ISOMERASE"/>
    <property type="match status" value="1"/>
</dbReference>
<sequence>MKLIGSNTSPYVRKVRVVMAEKKLDYSFKLENVWSADTRILQSNPLGKVPCLLMEDGSALYDSRVIAEYLDTLTPVCKLLPPNGRDRADVKVWEALADGVLDAAVLVRLEKTLRPQEQQSAQWITRQLGKVSAGLQVMSDKLGENAFCMGKNYSLADVAVGCALGWLSFRFPDIDWRGAHPNLARLHDKLAERASFKDTVPLEG</sequence>
<name>A0ABV7PQX7_9BURK</name>
<keyword evidence="4" id="KW-1185">Reference proteome</keyword>
<feature type="domain" description="GST N-terminal" evidence="1">
    <location>
        <begin position="1"/>
        <end position="78"/>
    </location>
</feature>
<dbReference type="SUPFAM" id="SSF47616">
    <property type="entry name" value="GST C-terminal domain-like"/>
    <property type="match status" value="1"/>
</dbReference>
<evidence type="ECO:0000313" key="3">
    <source>
        <dbReference type="EMBL" id="MFC3460585.1"/>
    </source>
</evidence>
<dbReference type="PROSITE" id="PS50405">
    <property type="entry name" value="GST_CTER"/>
    <property type="match status" value="1"/>
</dbReference>
<dbReference type="SUPFAM" id="SSF52833">
    <property type="entry name" value="Thioredoxin-like"/>
    <property type="match status" value="1"/>
</dbReference>
<dbReference type="InterPro" id="IPR040079">
    <property type="entry name" value="Glutathione_S-Trfase"/>
</dbReference>
<dbReference type="Proteomes" id="UP001595665">
    <property type="component" value="Unassembled WGS sequence"/>
</dbReference>
<evidence type="ECO:0000259" key="2">
    <source>
        <dbReference type="PROSITE" id="PS50405"/>
    </source>
</evidence>
<evidence type="ECO:0000313" key="4">
    <source>
        <dbReference type="Proteomes" id="UP001595665"/>
    </source>
</evidence>
<comment type="caution">
    <text evidence="3">The sequence shown here is derived from an EMBL/GenBank/DDBJ whole genome shotgun (WGS) entry which is preliminary data.</text>
</comment>
<dbReference type="InterPro" id="IPR036249">
    <property type="entry name" value="Thioredoxin-like_sf"/>
</dbReference>